<evidence type="ECO:0000256" key="1">
    <source>
        <dbReference type="SAM" id="Phobius"/>
    </source>
</evidence>
<keyword evidence="1" id="KW-0812">Transmembrane</keyword>
<comment type="caution">
    <text evidence="2">The sequence shown here is derived from an EMBL/GenBank/DDBJ whole genome shotgun (WGS) entry which is preliminary data.</text>
</comment>
<gene>
    <name evidence="2" type="ORF">LCGC14_1879500</name>
</gene>
<feature type="transmembrane region" description="Helical" evidence="1">
    <location>
        <begin position="43"/>
        <end position="63"/>
    </location>
</feature>
<dbReference type="EMBL" id="LAZR01019324">
    <property type="protein sequence ID" value="KKL92957.1"/>
    <property type="molecule type" value="Genomic_DNA"/>
</dbReference>
<keyword evidence="1" id="KW-0472">Membrane</keyword>
<feature type="transmembrane region" description="Helical" evidence="1">
    <location>
        <begin position="83"/>
        <end position="107"/>
    </location>
</feature>
<protein>
    <submittedName>
        <fullName evidence="2">Uncharacterized protein</fullName>
    </submittedName>
</protein>
<evidence type="ECO:0000313" key="2">
    <source>
        <dbReference type="EMBL" id="KKL92957.1"/>
    </source>
</evidence>
<name>A0A0F9J173_9ZZZZ</name>
<organism evidence="2">
    <name type="scientific">marine sediment metagenome</name>
    <dbReference type="NCBI Taxonomy" id="412755"/>
    <lineage>
        <taxon>unclassified sequences</taxon>
        <taxon>metagenomes</taxon>
        <taxon>ecological metagenomes</taxon>
    </lineage>
</organism>
<keyword evidence="1" id="KW-1133">Transmembrane helix</keyword>
<accession>A0A0F9J173</accession>
<sequence length="127" mass="14462">MKEELLNQIKPILEMTKNGIIKAAEVIQQQAPEVVAEIYRWEFFKSLFGFIVGMLLLVLAIYGPCRFYRFLKNEDSVTDGDTIGISLMVLSFSLIVPVVVLGCNLTWIKIYIAPKLFLISYLSDLIK</sequence>
<dbReference type="AlphaFoldDB" id="A0A0F9J173"/>
<reference evidence="2" key="1">
    <citation type="journal article" date="2015" name="Nature">
        <title>Complex archaea that bridge the gap between prokaryotes and eukaryotes.</title>
        <authorList>
            <person name="Spang A."/>
            <person name="Saw J.H."/>
            <person name="Jorgensen S.L."/>
            <person name="Zaremba-Niedzwiedzka K."/>
            <person name="Martijn J."/>
            <person name="Lind A.E."/>
            <person name="van Eijk R."/>
            <person name="Schleper C."/>
            <person name="Guy L."/>
            <person name="Ettema T.J."/>
        </authorList>
    </citation>
    <scope>NUCLEOTIDE SEQUENCE</scope>
</reference>
<proteinExistence type="predicted"/>